<evidence type="ECO:0000313" key="2">
    <source>
        <dbReference type="EMBL" id="QTA89281.1"/>
    </source>
</evidence>
<feature type="compositionally biased region" description="Polar residues" evidence="1">
    <location>
        <begin position="18"/>
        <end position="27"/>
    </location>
</feature>
<reference evidence="2" key="1">
    <citation type="journal article" date="2021" name="Microb. Physiol.">
        <title>Proteogenomic Insights into the Physiology of Marine, Sulfate-Reducing, Filamentous Desulfonema limicola and Desulfonema magnum.</title>
        <authorList>
            <person name="Schnaars V."/>
            <person name="Wohlbrand L."/>
            <person name="Scheve S."/>
            <person name="Hinrichs C."/>
            <person name="Reinhardt R."/>
            <person name="Rabus R."/>
        </authorList>
    </citation>
    <scope>NUCLEOTIDE SEQUENCE</scope>
    <source>
        <strain evidence="2">4be13</strain>
    </source>
</reference>
<sequence>MQTRPGCFPNHRKGTFRTGLQTPSGNLSLMRMGCKPRPAKDFTDFTD</sequence>
<feature type="region of interest" description="Disordered" evidence="1">
    <location>
        <begin position="1"/>
        <end position="47"/>
    </location>
</feature>
<dbReference type="EMBL" id="CP061800">
    <property type="protein sequence ID" value="QTA89281.1"/>
    <property type="molecule type" value="Genomic_DNA"/>
</dbReference>
<proteinExistence type="predicted"/>
<keyword evidence="3" id="KW-1185">Reference proteome</keyword>
<accession>A0A975BPG1</accession>
<dbReference type="AlphaFoldDB" id="A0A975BPG1"/>
<protein>
    <submittedName>
        <fullName evidence="2">Uncharacterized protein</fullName>
    </submittedName>
</protein>
<feature type="compositionally biased region" description="Basic and acidic residues" evidence="1">
    <location>
        <begin position="38"/>
        <end position="47"/>
    </location>
</feature>
<organism evidence="2 3">
    <name type="scientific">Desulfonema magnum</name>
    <dbReference type="NCBI Taxonomy" id="45655"/>
    <lineage>
        <taxon>Bacteria</taxon>
        <taxon>Pseudomonadati</taxon>
        <taxon>Thermodesulfobacteriota</taxon>
        <taxon>Desulfobacteria</taxon>
        <taxon>Desulfobacterales</taxon>
        <taxon>Desulfococcaceae</taxon>
        <taxon>Desulfonema</taxon>
    </lineage>
</organism>
<dbReference type="KEGG" id="dmm:dnm_053310"/>
<dbReference type="Proteomes" id="UP000663722">
    <property type="component" value="Chromosome"/>
</dbReference>
<gene>
    <name evidence="2" type="ORF">dnm_053310</name>
</gene>
<name>A0A975BPG1_9BACT</name>
<evidence type="ECO:0000256" key="1">
    <source>
        <dbReference type="SAM" id="MobiDB-lite"/>
    </source>
</evidence>
<evidence type="ECO:0000313" key="3">
    <source>
        <dbReference type="Proteomes" id="UP000663722"/>
    </source>
</evidence>